<dbReference type="PANTHER" id="PTHR48148:SF2">
    <property type="entry name" value="PA14 DOMAIN-CONTAINING PROTEIN"/>
    <property type="match status" value="1"/>
</dbReference>
<accession>A0A5A8C1C8</accession>
<feature type="region of interest" description="Disordered" evidence="1">
    <location>
        <begin position="419"/>
        <end position="475"/>
    </location>
</feature>
<evidence type="ECO:0000313" key="3">
    <source>
        <dbReference type="EMBL" id="KAA0145900.1"/>
    </source>
</evidence>
<dbReference type="AlphaFoldDB" id="A0A5A8C1C8"/>
<evidence type="ECO:0000256" key="2">
    <source>
        <dbReference type="SAM" id="Phobius"/>
    </source>
</evidence>
<dbReference type="EMBL" id="VLTL01000112">
    <property type="protein sequence ID" value="KAA0160315.1"/>
    <property type="molecule type" value="Genomic_DNA"/>
</dbReference>
<organism evidence="3 6">
    <name type="scientific">Cafeteria roenbergensis</name>
    <name type="common">Marine flagellate</name>
    <dbReference type="NCBI Taxonomy" id="33653"/>
    <lineage>
        <taxon>Eukaryota</taxon>
        <taxon>Sar</taxon>
        <taxon>Stramenopiles</taxon>
        <taxon>Bigyra</taxon>
        <taxon>Opalozoa</taxon>
        <taxon>Bicosoecida</taxon>
        <taxon>Cafeteriaceae</taxon>
        <taxon>Cafeteria</taxon>
    </lineage>
</organism>
<protein>
    <recommendedName>
        <fullName evidence="7">Peptidase S1 domain-containing protein</fullName>
    </recommendedName>
</protein>
<dbReference type="EMBL" id="VLTM01000215">
    <property type="protein sequence ID" value="KAA0145900.1"/>
    <property type="molecule type" value="Genomic_DNA"/>
</dbReference>
<dbReference type="SUPFAM" id="SSF50494">
    <property type="entry name" value="Trypsin-like serine proteases"/>
    <property type="match status" value="1"/>
</dbReference>
<keyword evidence="2" id="KW-1133">Transmembrane helix</keyword>
<keyword evidence="2" id="KW-0812">Transmembrane</keyword>
<dbReference type="InterPro" id="IPR009003">
    <property type="entry name" value="Peptidase_S1_PA"/>
</dbReference>
<dbReference type="Proteomes" id="UP000324907">
    <property type="component" value="Unassembled WGS sequence"/>
</dbReference>
<sequence>MCSGILVRDSVVLTAGRCIGSVSTGTEAAARVPAMTAKVYVGAGAPGSFELLHAADTVSGVYLWAPGMPGSNIGLAQIEWRAEAANDSRVVAARGNIVPLLSSVVNTTTSFPPPLPGQSPRPLPSLQPGGDEEGSGPSAEELDRLTRVGFPFASTLVGYGAAQGQEGTVGVQRFVHRTGSLLVTNRSYVTLRTLGCRNTIRGGSWLGEGANTTDGAQACIAGGDLGAPLLAEFGGSEYIVGIAERGDNSPCSNTRTWFTSVLFRAEFLSRELQLIDSGIIEACPSASPTPTATGTPTPTGTATPTSSPSPSTIVVAVVPSPPPPPPEPFPLALVLAIVLAVVLLALLMMLLWAILMCSERHRRVRPTTFDMLVVARPEDRRLVQEKRTEMKEVAAHQGEHHAAECEQCRKFQEEKERRRAMVEAGLEEATPSSSEAGSEAGDDAAPAAEEEVASSPASDADDAPPPAGLLQAPQHLPDDPVMQAQLLRASGSVAVVVDRTAGTVFLPDTFLAGKSDSEEAQEAAAPSRLRSRPAAGPAASQLPPTAPSALLEEAEDGSLRLVYAGPHDALPVRADNDPRAIRHIVPHHLLRSLTALDESPSAQYLGRATDLAQLRKALGDSEWAAAAARAESMLRRQAVLQARLGDESRAATARASAAASSRAAPAGARA</sequence>
<keyword evidence="2" id="KW-0472">Membrane</keyword>
<gene>
    <name evidence="4" type="ORF">FNF28_05511</name>
    <name evidence="3" type="ORF">FNF31_07916</name>
</gene>
<feature type="region of interest" description="Disordered" evidence="1">
    <location>
        <begin position="109"/>
        <end position="139"/>
    </location>
</feature>
<feature type="region of interest" description="Disordered" evidence="1">
    <location>
        <begin position="285"/>
        <end position="310"/>
    </location>
</feature>
<feature type="region of interest" description="Disordered" evidence="1">
    <location>
        <begin position="651"/>
        <end position="670"/>
    </location>
</feature>
<feature type="region of interest" description="Disordered" evidence="1">
    <location>
        <begin position="515"/>
        <end position="545"/>
    </location>
</feature>
<evidence type="ECO:0000313" key="5">
    <source>
        <dbReference type="Proteomes" id="UP000324907"/>
    </source>
</evidence>
<name>A0A5A8C1C8_CAFRO</name>
<evidence type="ECO:0000313" key="4">
    <source>
        <dbReference type="EMBL" id="KAA0160315.1"/>
    </source>
</evidence>
<dbReference type="Proteomes" id="UP000325113">
    <property type="component" value="Unassembled WGS sequence"/>
</dbReference>
<dbReference type="PANTHER" id="PTHR48148">
    <property type="entry name" value="KERATINOCYTE PROLINE-RICH PROTEIN"/>
    <property type="match status" value="1"/>
</dbReference>
<evidence type="ECO:0000313" key="6">
    <source>
        <dbReference type="Proteomes" id="UP000325113"/>
    </source>
</evidence>
<feature type="compositionally biased region" description="Pro residues" evidence="1">
    <location>
        <begin position="111"/>
        <end position="125"/>
    </location>
</feature>
<reference evidence="5 6" key="1">
    <citation type="submission" date="2019-07" db="EMBL/GenBank/DDBJ databases">
        <title>Genomes of Cafeteria roenbergensis.</title>
        <authorList>
            <person name="Fischer M.G."/>
            <person name="Hackl T."/>
            <person name="Roman M."/>
        </authorList>
    </citation>
    <scope>NUCLEOTIDE SEQUENCE [LARGE SCALE GENOMIC DNA]</scope>
    <source>
        <strain evidence="3 6">Cflag</strain>
        <strain evidence="4 5">RCC970-E3</strain>
    </source>
</reference>
<proteinExistence type="predicted"/>
<feature type="compositionally biased region" description="Low complexity" evidence="1">
    <location>
        <begin position="427"/>
        <end position="458"/>
    </location>
</feature>
<evidence type="ECO:0000256" key="1">
    <source>
        <dbReference type="SAM" id="MobiDB-lite"/>
    </source>
</evidence>
<feature type="compositionally biased region" description="Low complexity" evidence="1">
    <location>
        <begin position="523"/>
        <end position="540"/>
    </location>
</feature>
<feature type="transmembrane region" description="Helical" evidence="2">
    <location>
        <begin position="329"/>
        <end position="355"/>
    </location>
</feature>
<comment type="caution">
    <text evidence="3">The sequence shown here is derived from an EMBL/GenBank/DDBJ whole genome shotgun (WGS) entry which is preliminary data.</text>
</comment>
<evidence type="ECO:0008006" key="7">
    <source>
        <dbReference type="Google" id="ProtNLM"/>
    </source>
</evidence>